<evidence type="ECO:0000259" key="5">
    <source>
        <dbReference type="Pfam" id="PF20434"/>
    </source>
</evidence>
<dbReference type="SUPFAM" id="SSF53474">
    <property type="entry name" value="alpha/beta-Hydrolases"/>
    <property type="match status" value="1"/>
</dbReference>
<dbReference type="PANTHER" id="PTHR48081:SF30">
    <property type="entry name" value="ACETYL-HYDROLASE LIPR-RELATED"/>
    <property type="match status" value="1"/>
</dbReference>
<dbReference type="InterPro" id="IPR002925">
    <property type="entry name" value="Dienelactn_hydro"/>
</dbReference>
<organism evidence="6">
    <name type="scientific">Oceaniferula spumae</name>
    <dbReference type="NCBI Taxonomy" id="2979115"/>
    <lineage>
        <taxon>Bacteria</taxon>
        <taxon>Pseudomonadati</taxon>
        <taxon>Verrucomicrobiota</taxon>
        <taxon>Verrucomicrobiia</taxon>
        <taxon>Verrucomicrobiales</taxon>
        <taxon>Verrucomicrobiaceae</taxon>
        <taxon>Oceaniferula</taxon>
    </lineage>
</organism>
<feature type="domain" description="BD-FAE-like" evidence="5">
    <location>
        <begin position="53"/>
        <end position="165"/>
    </location>
</feature>
<evidence type="ECO:0000259" key="4">
    <source>
        <dbReference type="Pfam" id="PF01738"/>
    </source>
</evidence>
<dbReference type="Gene3D" id="3.40.50.1820">
    <property type="entry name" value="alpha/beta hydrolase"/>
    <property type="match status" value="1"/>
</dbReference>
<dbReference type="Pfam" id="PF01738">
    <property type="entry name" value="DLH"/>
    <property type="match status" value="1"/>
</dbReference>
<gene>
    <name evidence="6" type="ORF">NT6N_27810</name>
</gene>
<reference evidence="6" key="1">
    <citation type="submission" date="2024-07" db="EMBL/GenBank/DDBJ databases">
        <title>Complete genome sequence of Verrucomicrobiaceae bacterium NT6N.</title>
        <authorList>
            <person name="Huang C."/>
            <person name="Takami H."/>
            <person name="Hamasaki K."/>
        </authorList>
    </citation>
    <scope>NUCLEOTIDE SEQUENCE</scope>
    <source>
        <strain evidence="6">NT6N</strain>
    </source>
</reference>
<dbReference type="EMBL" id="AP026866">
    <property type="protein sequence ID" value="BDS07741.1"/>
    <property type="molecule type" value="Genomic_DNA"/>
</dbReference>
<dbReference type="InterPro" id="IPR050300">
    <property type="entry name" value="GDXG_lipolytic_enzyme"/>
</dbReference>
<evidence type="ECO:0008006" key="7">
    <source>
        <dbReference type="Google" id="ProtNLM"/>
    </source>
</evidence>
<accession>A0AAT9FPA8</accession>
<dbReference type="InterPro" id="IPR049492">
    <property type="entry name" value="BD-FAE-like_dom"/>
</dbReference>
<feature type="chain" id="PRO_5043568898" description="Alpha/beta hydrolase" evidence="3">
    <location>
        <begin position="24"/>
        <end position="727"/>
    </location>
</feature>
<keyword evidence="2" id="KW-0378">Hydrolase</keyword>
<sequence>MTIRLHLTRTALSLLLTVSTVSAYDIPGYTPDQVIEYKQTVNSSNNPVGLDLHIFTPDGHQATDSRPCIVFFFGGGWVNGSPSHFHPHCEYLASRGIVAVSAEYRTQNDHGTTPQECVKDGKSAVRYLRANAAALGIDPNRIAAGGGSAGGHIAAATGTLSSYEEPGENLSISSRPNALVLYNPVFDNGPGGYGHDRVQAYWQDISPLHNITATAPPTTVFLGTNDALVPVSAAKNYKTAMEAEGLRCDLHLYQDQPHSFFNFDVQGDSSGPFYGYDATVFLTDQFLVSIGYLTDPHAAPEPITNWETIFGNAGFSGDSEATASPLTTDASTDAIAANFTPINLVDGDYIRLTGTVTLNAAMTAGNFRIGLFNGDNPVTAGDGTGYSGIWASSPGSSAGTIARASGTSSSNPFESNHSTTLGPIASAGANVPANTPVDFTMLIARNGDKIDLLVRFSDGANFHHEQNLLNLALNDFSYNSVAFLMTGNLSSTQAQFSNIAVVKGHTLVAPAEPPVAELTDALIAIDFNRNDALSSPSQSKFRIVSGSTTQNDNATSYIKNYGAHQVTISQPNAEKFEFRGANTDSTRAIPGGDTSKSFLVSDFIATRKGAINIQITNLPAGDYTFRSYHLEPITSNVLGFAQGVNNTTPNTIEARIGGVVQESVQPTALGAAGLNTTFINNSQIPTITFELAHDGTGPLTIELRSTQSNGTDNFLLLNGFELFQAAP</sequence>
<protein>
    <recommendedName>
        <fullName evidence="7">Alpha/beta hydrolase</fullName>
    </recommendedName>
</protein>
<evidence type="ECO:0000256" key="3">
    <source>
        <dbReference type="SAM" id="SignalP"/>
    </source>
</evidence>
<evidence type="ECO:0000313" key="6">
    <source>
        <dbReference type="EMBL" id="BDS07741.1"/>
    </source>
</evidence>
<proteinExistence type="inferred from homology"/>
<dbReference type="InterPro" id="IPR029058">
    <property type="entry name" value="AB_hydrolase_fold"/>
</dbReference>
<evidence type="ECO:0000256" key="2">
    <source>
        <dbReference type="ARBA" id="ARBA00022801"/>
    </source>
</evidence>
<feature type="signal peptide" evidence="3">
    <location>
        <begin position="1"/>
        <end position="23"/>
    </location>
</feature>
<dbReference type="AlphaFoldDB" id="A0AAT9FPA8"/>
<dbReference type="Pfam" id="PF20434">
    <property type="entry name" value="BD-FAE"/>
    <property type="match status" value="1"/>
</dbReference>
<dbReference type="GO" id="GO:0004806">
    <property type="term" value="F:triacylglycerol lipase activity"/>
    <property type="evidence" value="ECO:0007669"/>
    <property type="project" value="TreeGrafter"/>
</dbReference>
<comment type="similarity">
    <text evidence="1">Belongs to the 'GDXG' lipolytic enzyme family.</text>
</comment>
<keyword evidence="3" id="KW-0732">Signal</keyword>
<feature type="domain" description="Dienelactone hydrolase" evidence="4">
    <location>
        <begin position="204"/>
        <end position="264"/>
    </location>
</feature>
<name>A0AAT9FPA8_9BACT</name>
<evidence type="ECO:0000256" key="1">
    <source>
        <dbReference type="ARBA" id="ARBA00010515"/>
    </source>
</evidence>
<dbReference type="PANTHER" id="PTHR48081">
    <property type="entry name" value="AB HYDROLASE SUPERFAMILY PROTEIN C4A8.06C"/>
    <property type="match status" value="1"/>
</dbReference>
<dbReference type="KEGG" id="osu:NT6N_27810"/>